<protein>
    <submittedName>
        <fullName evidence="1">Uncharacterized protein</fullName>
    </submittedName>
</protein>
<name>T1GJF9_MEGSC</name>
<dbReference type="AlphaFoldDB" id="T1GJF9"/>
<keyword evidence="2" id="KW-1185">Reference proteome</keyword>
<dbReference type="Proteomes" id="UP000015102">
    <property type="component" value="Unassembled WGS sequence"/>
</dbReference>
<reference evidence="2" key="1">
    <citation type="submission" date="2013-02" db="EMBL/GenBank/DDBJ databases">
        <authorList>
            <person name="Hughes D."/>
        </authorList>
    </citation>
    <scope>NUCLEOTIDE SEQUENCE</scope>
    <source>
        <strain>Durham</strain>
        <strain evidence="2">NC isolate 2 -- Noor lab</strain>
    </source>
</reference>
<dbReference type="EMBL" id="CAQQ02091244">
    <property type="status" value="NOT_ANNOTATED_CDS"/>
    <property type="molecule type" value="Genomic_DNA"/>
</dbReference>
<accession>T1GJF9</accession>
<dbReference type="HOGENOM" id="CLU_1789063_0_0_1"/>
<reference evidence="1" key="2">
    <citation type="submission" date="2015-06" db="UniProtKB">
        <authorList>
            <consortium name="EnsemblMetazoa"/>
        </authorList>
    </citation>
    <scope>IDENTIFICATION</scope>
</reference>
<proteinExistence type="predicted"/>
<dbReference type="EMBL" id="CAQQ02091243">
    <property type="status" value="NOT_ANNOTATED_CDS"/>
    <property type="molecule type" value="Genomic_DNA"/>
</dbReference>
<organism evidence="1 2">
    <name type="scientific">Megaselia scalaris</name>
    <name type="common">Humpbacked fly</name>
    <name type="synonym">Phora scalaris</name>
    <dbReference type="NCBI Taxonomy" id="36166"/>
    <lineage>
        <taxon>Eukaryota</taxon>
        <taxon>Metazoa</taxon>
        <taxon>Ecdysozoa</taxon>
        <taxon>Arthropoda</taxon>
        <taxon>Hexapoda</taxon>
        <taxon>Insecta</taxon>
        <taxon>Pterygota</taxon>
        <taxon>Neoptera</taxon>
        <taxon>Endopterygota</taxon>
        <taxon>Diptera</taxon>
        <taxon>Brachycera</taxon>
        <taxon>Muscomorpha</taxon>
        <taxon>Platypezoidea</taxon>
        <taxon>Phoridae</taxon>
        <taxon>Megaseliini</taxon>
        <taxon>Megaselia</taxon>
    </lineage>
</organism>
<evidence type="ECO:0000313" key="1">
    <source>
        <dbReference type="EnsemblMetazoa" id="MESCA003605-PA"/>
    </source>
</evidence>
<dbReference type="EMBL" id="CAQQ02091242">
    <property type="status" value="NOT_ANNOTATED_CDS"/>
    <property type="molecule type" value="Genomic_DNA"/>
</dbReference>
<evidence type="ECO:0000313" key="2">
    <source>
        <dbReference type="Proteomes" id="UP000015102"/>
    </source>
</evidence>
<sequence length="145" mass="16319">MENTVQPRTVSAIWPTMYRGEQGGVVNEVLATQSSYDDCLVFGGQVFVLSSIACAKNNIVQFYNIVKFTAKTRFMRSFTGSGEVWMSNEEVKDTSEADVYSTIICAHVPDKRIMISQGNLLERLDLIILHDSTFDMKLVIGNHTW</sequence>
<dbReference type="EnsemblMetazoa" id="MESCA003605-RA">
    <property type="protein sequence ID" value="MESCA003605-PA"/>
    <property type="gene ID" value="MESCA003605"/>
</dbReference>